<dbReference type="Pfam" id="PF07681">
    <property type="entry name" value="DoxX"/>
    <property type="match status" value="1"/>
</dbReference>
<dbReference type="PANTHER" id="PTHR33452:SF1">
    <property type="entry name" value="INNER MEMBRANE PROTEIN YPHA-RELATED"/>
    <property type="match status" value="1"/>
</dbReference>
<evidence type="ECO:0000256" key="3">
    <source>
        <dbReference type="ARBA" id="ARBA00022475"/>
    </source>
</evidence>
<feature type="transmembrane region" description="Helical" evidence="7">
    <location>
        <begin position="14"/>
        <end position="36"/>
    </location>
</feature>
<comment type="similarity">
    <text evidence="2">Belongs to the DoxX family.</text>
</comment>
<organism evidence="8 9">
    <name type="scientific">Rubellicoccus peritrichatus</name>
    <dbReference type="NCBI Taxonomy" id="3080537"/>
    <lineage>
        <taxon>Bacteria</taxon>
        <taxon>Pseudomonadati</taxon>
        <taxon>Verrucomicrobiota</taxon>
        <taxon>Opitutia</taxon>
        <taxon>Puniceicoccales</taxon>
        <taxon>Cerasicoccaceae</taxon>
        <taxon>Rubellicoccus</taxon>
    </lineage>
</organism>
<dbReference type="Proteomes" id="UP001304300">
    <property type="component" value="Chromosome"/>
</dbReference>
<proteinExistence type="inferred from homology"/>
<keyword evidence="3" id="KW-1003">Cell membrane</keyword>
<evidence type="ECO:0000256" key="7">
    <source>
        <dbReference type="SAM" id="Phobius"/>
    </source>
</evidence>
<dbReference type="PANTHER" id="PTHR33452">
    <property type="entry name" value="OXIDOREDUCTASE CATD-RELATED"/>
    <property type="match status" value="1"/>
</dbReference>
<evidence type="ECO:0000256" key="4">
    <source>
        <dbReference type="ARBA" id="ARBA00022692"/>
    </source>
</evidence>
<evidence type="ECO:0000256" key="1">
    <source>
        <dbReference type="ARBA" id="ARBA00004651"/>
    </source>
</evidence>
<keyword evidence="5 7" id="KW-1133">Transmembrane helix</keyword>
<keyword evidence="9" id="KW-1185">Reference proteome</keyword>
<feature type="transmembrane region" description="Helical" evidence="7">
    <location>
        <begin position="111"/>
        <end position="134"/>
    </location>
</feature>
<evidence type="ECO:0000256" key="6">
    <source>
        <dbReference type="ARBA" id="ARBA00023136"/>
    </source>
</evidence>
<gene>
    <name evidence="8" type="ORF">RZN69_04725</name>
</gene>
<feature type="transmembrane region" description="Helical" evidence="7">
    <location>
        <begin position="74"/>
        <end position="99"/>
    </location>
</feature>
<reference evidence="8 9" key="1">
    <citation type="submission" date="2023-10" db="EMBL/GenBank/DDBJ databases">
        <title>Rubellicoccus peritrichatus gen. nov., sp. nov., isolated from an algae of coral reef tank.</title>
        <authorList>
            <person name="Luo J."/>
        </authorList>
    </citation>
    <scope>NUCLEOTIDE SEQUENCE [LARGE SCALE GENOMIC DNA]</scope>
    <source>
        <strain evidence="8 9">CR14</strain>
    </source>
</reference>
<dbReference type="EMBL" id="CP136920">
    <property type="protein sequence ID" value="WOO42383.1"/>
    <property type="molecule type" value="Genomic_DNA"/>
</dbReference>
<dbReference type="GO" id="GO:0005886">
    <property type="term" value="C:plasma membrane"/>
    <property type="evidence" value="ECO:0007669"/>
    <property type="project" value="UniProtKB-SubCell"/>
</dbReference>
<dbReference type="RefSeq" id="WP_317834902.1">
    <property type="nucleotide sequence ID" value="NZ_CP136920.1"/>
</dbReference>
<protein>
    <submittedName>
        <fullName evidence="8">DoxX family protein</fullName>
    </submittedName>
</protein>
<evidence type="ECO:0000256" key="5">
    <source>
        <dbReference type="ARBA" id="ARBA00022989"/>
    </source>
</evidence>
<sequence length="141" mass="14464">MLSTVSKFLDKPDFGFLIIRVIVGVIFVAAGIGKFLGGSETLEGVGQAMSIVGISFAPLFWGFLAALVETVGGLLLIVGFLFRGSAFFLLGTMIVATAVKVSTGDDFVKDIGYPLAMAAVTAGLLFTGPGKIAIQKSGGAV</sequence>
<evidence type="ECO:0000256" key="2">
    <source>
        <dbReference type="ARBA" id="ARBA00006679"/>
    </source>
</evidence>
<comment type="subcellular location">
    <subcellularLocation>
        <location evidence="1">Cell membrane</location>
        <topology evidence="1">Multi-pass membrane protein</topology>
    </subcellularLocation>
</comment>
<dbReference type="InterPro" id="IPR051907">
    <property type="entry name" value="DoxX-like_oxidoreductase"/>
</dbReference>
<feature type="transmembrane region" description="Helical" evidence="7">
    <location>
        <begin position="48"/>
        <end position="68"/>
    </location>
</feature>
<keyword evidence="6 7" id="KW-0472">Membrane</keyword>
<dbReference type="AlphaFoldDB" id="A0AAQ3QSF7"/>
<evidence type="ECO:0000313" key="8">
    <source>
        <dbReference type="EMBL" id="WOO42383.1"/>
    </source>
</evidence>
<name>A0AAQ3QSF7_9BACT</name>
<dbReference type="KEGG" id="puo:RZN69_04725"/>
<evidence type="ECO:0000313" key="9">
    <source>
        <dbReference type="Proteomes" id="UP001304300"/>
    </source>
</evidence>
<keyword evidence="4 7" id="KW-0812">Transmembrane</keyword>
<dbReference type="InterPro" id="IPR032808">
    <property type="entry name" value="DoxX"/>
</dbReference>
<accession>A0AAQ3QSF7</accession>